<dbReference type="AlphaFoldDB" id="A0A967EXF0"/>
<dbReference type="SUPFAM" id="SSF46626">
    <property type="entry name" value="Cytochrome c"/>
    <property type="match status" value="1"/>
</dbReference>
<evidence type="ECO:0000256" key="4">
    <source>
        <dbReference type="PROSITE-ProRule" id="PRU00433"/>
    </source>
</evidence>
<sequence length="164" mass="17917">MLPVSLRLAVSLCFIAAALLAAAPLPAMAEDAKMSEDRKLVVPLADAEQGLEIFVGKGCVVCHSVNGIGGKAAPALDVAGNQPYFDVFDFAARMWRGAPTMIVLQEMELGYQIDLTGEDLAHLAAFAADLEVQRRFAETDIPEVIRDWMVDEVYQELDPDYMTR</sequence>
<keyword evidence="2 4" id="KW-0479">Metal-binding</keyword>
<evidence type="ECO:0000256" key="2">
    <source>
        <dbReference type="ARBA" id="ARBA00022723"/>
    </source>
</evidence>
<keyword evidence="5" id="KW-0732">Signal</keyword>
<dbReference type="GO" id="GO:0046872">
    <property type="term" value="F:metal ion binding"/>
    <property type="evidence" value="ECO:0007669"/>
    <property type="project" value="UniProtKB-KW"/>
</dbReference>
<dbReference type="RefSeq" id="WP_167224503.1">
    <property type="nucleotide sequence ID" value="NZ_JAAQPH010000007.1"/>
</dbReference>
<dbReference type="GO" id="GO:0020037">
    <property type="term" value="F:heme binding"/>
    <property type="evidence" value="ECO:0007669"/>
    <property type="project" value="InterPro"/>
</dbReference>
<evidence type="ECO:0000313" key="7">
    <source>
        <dbReference type="EMBL" id="NIA69184.1"/>
    </source>
</evidence>
<dbReference type="InterPro" id="IPR009056">
    <property type="entry name" value="Cyt_c-like_dom"/>
</dbReference>
<dbReference type="Pfam" id="PF00034">
    <property type="entry name" value="Cytochrom_C"/>
    <property type="match status" value="1"/>
</dbReference>
<evidence type="ECO:0000259" key="6">
    <source>
        <dbReference type="PROSITE" id="PS51007"/>
    </source>
</evidence>
<organism evidence="7 8">
    <name type="scientific">Pelagibius litoralis</name>
    <dbReference type="NCBI Taxonomy" id="374515"/>
    <lineage>
        <taxon>Bacteria</taxon>
        <taxon>Pseudomonadati</taxon>
        <taxon>Pseudomonadota</taxon>
        <taxon>Alphaproteobacteria</taxon>
        <taxon>Rhodospirillales</taxon>
        <taxon>Rhodovibrionaceae</taxon>
        <taxon>Pelagibius</taxon>
    </lineage>
</organism>
<comment type="caution">
    <text evidence="7">The sequence shown here is derived from an EMBL/GenBank/DDBJ whole genome shotgun (WGS) entry which is preliminary data.</text>
</comment>
<proteinExistence type="predicted"/>
<feature type="domain" description="Cytochrome c" evidence="6">
    <location>
        <begin position="45"/>
        <end position="131"/>
    </location>
</feature>
<dbReference type="Proteomes" id="UP000761264">
    <property type="component" value="Unassembled WGS sequence"/>
</dbReference>
<evidence type="ECO:0000313" key="8">
    <source>
        <dbReference type="Proteomes" id="UP000761264"/>
    </source>
</evidence>
<dbReference type="PROSITE" id="PS51007">
    <property type="entry name" value="CYTC"/>
    <property type="match status" value="1"/>
</dbReference>
<keyword evidence="3 4" id="KW-0408">Iron</keyword>
<keyword evidence="8" id="KW-1185">Reference proteome</keyword>
<dbReference type="EMBL" id="JAAQPH010000007">
    <property type="protein sequence ID" value="NIA69184.1"/>
    <property type="molecule type" value="Genomic_DNA"/>
</dbReference>
<gene>
    <name evidence="7" type="ORF">HBA54_11345</name>
</gene>
<protein>
    <submittedName>
        <fullName evidence="7">C-type cytochrome</fullName>
    </submittedName>
</protein>
<evidence type="ECO:0000256" key="3">
    <source>
        <dbReference type="ARBA" id="ARBA00023004"/>
    </source>
</evidence>
<dbReference type="Gene3D" id="1.10.760.10">
    <property type="entry name" value="Cytochrome c-like domain"/>
    <property type="match status" value="1"/>
</dbReference>
<evidence type="ECO:0000256" key="1">
    <source>
        <dbReference type="ARBA" id="ARBA00022617"/>
    </source>
</evidence>
<feature type="signal peptide" evidence="5">
    <location>
        <begin position="1"/>
        <end position="29"/>
    </location>
</feature>
<dbReference type="GO" id="GO:0009055">
    <property type="term" value="F:electron transfer activity"/>
    <property type="evidence" value="ECO:0007669"/>
    <property type="project" value="InterPro"/>
</dbReference>
<keyword evidence="1 4" id="KW-0349">Heme</keyword>
<dbReference type="InterPro" id="IPR036909">
    <property type="entry name" value="Cyt_c-like_dom_sf"/>
</dbReference>
<evidence type="ECO:0000256" key="5">
    <source>
        <dbReference type="SAM" id="SignalP"/>
    </source>
</evidence>
<accession>A0A967EXF0</accession>
<feature type="chain" id="PRO_5037570160" evidence="5">
    <location>
        <begin position="30"/>
        <end position="164"/>
    </location>
</feature>
<reference evidence="7" key="1">
    <citation type="submission" date="2020-03" db="EMBL/GenBank/DDBJ databases">
        <title>Genome of Pelagibius litoralis DSM 21314T.</title>
        <authorList>
            <person name="Wang G."/>
        </authorList>
    </citation>
    <scope>NUCLEOTIDE SEQUENCE</scope>
    <source>
        <strain evidence="7">DSM 21314</strain>
    </source>
</reference>
<name>A0A967EXF0_9PROT</name>